<sequence>MQAEAGRQNALVLIVVMTRRFSADLPHGGTAFGVMLRSLRRAARLTLEELSQASGVSVRALGDMERGRSRGPQRRTVDALAAALELDREQRQRLQRLADAGRERGGPAAPPYLLRTVPDFTGRRQELADLEALAKGDRTRVVVLFGPGGQGKTTLAAQTARQLAARHFPDGCVSVQLHGMSDTPLPAAEALVLLLTALGHPPDRIPVDPMAREAVYRATLSTRRVLVVLDDAADEAQARPLLPDAEGSFVLVTSRRPLTGLEGVRRIRLGALSGRESATLLERILGTPRTDGEAEAINRLADLCGHLPLALRIVGNRLSSRPAWTPTRLADQLADEEGRLGSLVAGDLAVRGALALSYRQLTAPRRLLFRRLSLLPGHETGPHLAAVLAGDDDPTAVQDALDLLVERGLLEEPTPGRYAFHDLVRLFAREQLRTEEPVSPVEAAALRMADWLLRSASAAGRWFEAPGAPEPWPGATPAFVPASADEAEEWLSTERAHWAGALRIMFEAERHEEVVHTARTLYWFSDRWDTWPEWRTLFTYGVRSAAALGDPAAQAHQLNCLAWTYSVGGGQYQQAEEHARQALELATQAGDSGQQGWAWTYIAGACTRLDRPAEAARAAEEAVRLFGTTGDRAGLAVSRRVLGSALREAGRAEEALAVHRGLLGTDAGDAPGFQEFAQAILRHQIARDLLALRRWREAVEAYRAVITPATHGGTDRFKAQALTGLATALEHCGDLAEARARLAEAHRLFTTAGDTAAAERTAASLERLAARTADAHATPDPGARSTKQGVCPRRRPC</sequence>
<evidence type="ECO:0000313" key="4">
    <source>
        <dbReference type="Proteomes" id="UP000653411"/>
    </source>
</evidence>
<evidence type="ECO:0000256" key="1">
    <source>
        <dbReference type="SAM" id="MobiDB-lite"/>
    </source>
</evidence>
<name>A0A917X9F4_9ACTN</name>
<dbReference type="SMART" id="SM00530">
    <property type="entry name" value="HTH_XRE"/>
    <property type="match status" value="1"/>
</dbReference>
<dbReference type="Pfam" id="PF00931">
    <property type="entry name" value="NB-ARC"/>
    <property type="match status" value="1"/>
</dbReference>
<dbReference type="SUPFAM" id="SSF48452">
    <property type="entry name" value="TPR-like"/>
    <property type="match status" value="1"/>
</dbReference>
<dbReference type="Pfam" id="PF13560">
    <property type="entry name" value="HTH_31"/>
    <property type="match status" value="1"/>
</dbReference>
<dbReference type="PRINTS" id="PR00364">
    <property type="entry name" value="DISEASERSIST"/>
</dbReference>
<dbReference type="InterPro" id="IPR010982">
    <property type="entry name" value="Lambda_DNA-bd_dom_sf"/>
</dbReference>
<dbReference type="Proteomes" id="UP000653411">
    <property type="component" value="Unassembled WGS sequence"/>
</dbReference>
<protein>
    <recommendedName>
        <fullName evidence="2">HTH cro/C1-type domain-containing protein</fullName>
    </recommendedName>
</protein>
<dbReference type="EMBL" id="BMML01000003">
    <property type="protein sequence ID" value="GGM96941.1"/>
    <property type="molecule type" value="Genomic_DNA"/>
</dbReference>
<comment type="caution">
    <text evidence="3">The sequence shown here is derived from an EMBL/GenBank/DDBJ whole genome shotgun (WGS) entry which is preliminary data.</text>
</comment>
<dbReference type="Gene3D" id="1.25.40.10">
    <property type="entry name" value="Tetratricopeptide repeat domain"/>
    <property type="match status" value="2"/>
</dbReference>
<evidence type="ECO:0000313" key="3">
    <source>
        <dbReference type="EMBL" id="GGM96941.1"/>
    </source>
</evidence>
<dbReference type="PROSITE" id="PS50943">
    <property type="entry name" value="HTH_CROC1"/>
    <property type="match status" value="1"/>
</dbReference>
<accession>A0A917X9F4</accession>
<dbReference type="Gene3D" id="3.40.50.300">
    <property type="entry name" value="P-loop containing nucleotide triphosphate hydrolases"/>
    <property type="match status" value="1"/>
</dbReference>
<dbReference type="GO" id="GO:0003677">
    <property type="term" value="F:DNA binding"/>
    <property type="evidence" value="ECO:0007669"/>
    <property type="project" value="InterPro"/>
</dbReference>
<feature type="region of interest" description="Disordered" evidence="1">
    <location>
        <begin position="772"/>
        <end position="797"/>
    </location>
</feature>
<dbReference type="InterPro" id="IPR002182">
    <property type="entry name" value="NB-ARC"/>
</dbReference>
<evidence type="ECO:0000259" key="2">
    <source>
        <dbReference type="PROSITE" id="PS50943"/>
    </source>
</evidence>
<dbReference type="PANTHER" id="PTHR47691">
    <property type="entry name" value="REGULATOR-RELATED"/>
    <property type="match status" value="1"/>
</dbReference>
<proteinExistence type="predicted"/>
<dbReference type="SUPFAM" id="SSF52540">
    <property type="entry name" value="P-loop containing nucleoside triphosphate hydrolases"/>
    <property type="match status" value="1"/>
</dbReference>
<dbReference type="Gene3D" id="1.10.260.40">
    <property type="entry name" value="lambda repressor-like DNA-binding domains"/>
    <property type="match status" value="1"/>
</dbReference>
<dbReference type="InterPro" id="IPR027417">
    <property type="entry name" value="P-loop_NTPase"/>
</dbReference>
<organism evidence="3 4">
    <name type="scientific">Streptomyces fuscichromogenes</name>
    <dbReference type="NCBI Taxonomy" id="1324013"/>
    <lineage>
        <taxon>Bacteria</taxon>
        <taxon>Bacillati</taxon>
        <taxon>Actinomycetota</taxon>
        <taxon>Actinomycetes</taxon>
        <taxon>Kitasatosporales</taxon>
        <taxon>Streptomycetaceae</taxon>
        <taxon>Streptomyces</taxon>
    </lineage>
</organism>
<gene>
    <name evidence="3" type="ORF">GCM10011578_017110</name>
</gene>
<dbReference type="SUPFAM" id="SSF47413">
    <property type="entry name" value="lambda repressor-like DNA-binding domains"/>
    <property type="match status" value="1"/>
</dbReference>
<feature type="domain" description="HTH cro/C1-type" evidence="2">
    <location>
        <begin position="36"/>
        <end position="91"/>
    </location>
</feature>
<dbReference type="InterPro" id="IPR001387">
    <property type="entry name" value="Cro/C1-type_HTH"/>
</dbReference>
<dbReference type="InterPro" id="IPR011990">
    <property type="entry name" value="TPR-like_helical_dom_sf"/>
</dbReference>
<dbReference type="GO" id="GO:0043531">
    <property type="term" value="F:ADP binding"/>
    <property type="evidence" value="ECO:0007669"/>
    <property type="project" value="InterPro"/>
</dbReference>
<dbReference type="CDD" id="cd00093">
    <property type="entry name" value="HTH_XRE"/>
    <property type="match status" value="1"/>
</dbReference>
<keyword evidence="4" id="KW-1185">Reference proteome</keyword>
<dbReference type="AlphaFoldDB" id="A0A917X9F4"/>
<reference evidence="3" key="1">
    <citation type="journal article" date="2014" name="Int. J. Syst. Evol. Microbiol.">
        <title>Complete genome sequence of Corynebacterium casei LMG S-19264T (=DSM 44701T), isolated from a smear-ripened cheese.</title>
        <authorList>
            <consortium name="US DOE Joint Genome Institute (JGI-PGF)"/>
            <person name="Walter F."/>
            <person name="Albersmeier A."/>
            <person name="Kalinowski J."/>
            <person name="Ruckert C."/>
        </authorList>
    </citation>
    <scope>NUCLEOTIDE SEQUENCE</scope>
    <source>
        <strain evidence="3">CGMCC 4.7110</strain>
    </source>
</reference>
<dbReference type="PANTHER" id="PTHR47691:SF3">
    <property type="entry name" value="HTH-TYPE TRANSCRIPTIONAL REGULATOR RV0890C-RELATED"/>
    <property type="match status" value="1"/>
</dbReference>
<reference evidence="3" key="2">
    <citation type="submission" date="2020-09" db="EMBL/GenBank/DDBJ databases">
        <authorList>
            <person name="Sun Q."/>
            <person name="Zhou Y."/>
        </authorList>
    </citation>
    <scope>NUCLEOTIDE SEQUENCE</scope>
    <source>
        <strain evidence="3">CGMCC 4.7110</strain>
    </source>
</reference>